<dbReference type="OrthoDB" id="3183633at2"/>
<dbReference type="Pfam" id="PF00535">
    <property type="entry name" value="Glycos_transf_2"/>
    <property type="match status" value="1"/>
</dbReference>
<comment type="caution">
    <text evidence="2">The sequence shown here is derived from an EMBL/GenBank/DDBJ whole genome shotgun (WGS) entry which is preliminary data.</text>
</comment>
<dbReference type="EMBL" id="JAAAHS010000787">
    <property type="protein sequence ID" value="NBE57123.1"/>
    <property type="molecule type" value="Genomic_DNA"/>
</dbReference>
<dbReference type="PANTHER" id="PTHR43685">
    <property type="entry name" value="GLYCOSYLTRANSFERASE"/>
    <property type="match status" value="1"/>
</dbReference>
<reference evidence="2" key="1">
    <citation type="submission" date="2020-01" db="EMBL/GenBank/DDBJ databases">
        <title>Whole-genome analyses of novel actinobacteria.</title>
        <authorList>
            <person name="Sahin N."/>
        </authorList>
    </citation>
    <scope>NUCLEOTIDE SEQUENCE</scope>
    <source>
        <strain evidence="2">YC537</strain>
    </source>
</reference>
<protein>
    <submittedName>
        <fullName evidence="2">Glycosyltransferase</fullName>
    </submittedName>
</protein>
<dbReference type="PANTHER" id="PTHR43685:SF2">
    <property type="entry name" value="GLYCOSYLTRANSFERASE 2-LIKE DOMAIN-CONTAINING PROTEIN"/>
    <property type="match status" value="1"/>
</dbReference>
<dbReference type="InterPro" id="IPR001173">
    <property type="entry name" value="Glyco_trans_2-like"/>
</dbReference>
<name>A0A964UX81_9ACTN</name>
<proteinExistence type="predicted"/>
<sequence>MGFNDAAHVADAVRSALAQGPAVREVIAVDDCSTDESPELLGRLAATDPRLRPVLRTANSGGCGTPRNDGIDACTSPYVMFLDSDDVLPPGAVDALLTAAVDHGTEVAAGLCVRRELPSGREVPWQPELYHSPCL</sequence>
<gene>
    <name evidence="2" type="ORF">GUY60_38090</name>
</gene>
<accession>A0A964UX81</accession>
<evidence type="ECO:0000313" key="3">
    <source>
        <dbReference type="Proteomes" id="UP000598297"/>
    </source>
</evidence>
<feature type="non-terminal residue" evidence="2">
    <location>
        <position position="135"/>
    </location>
</feature>
<dbReference type="InterPro" id="IPR050834">
    <property type="entry name" value="Glycosyltransf_2"/>
</dbReference>
<dbReference type="Gene3D" id="3.90.550.10">
    <property type="entry name" value="Spore Coat Polysaccharide Biosynthesis Protein SpsA, Chain A"/>
    <property type="match status" value="1"/>
</dbReference>
<dbReference type="AlphaFoldDB" id="A0A964UX81"/>
<evidence type="ECO:0000313" key="2">
    <source>
        <dbReference type="EMBL" id="NBE57123.1"/>
    </source>
</evidence>
<evidence type="ECO:0000259" key="1">
    <source>
        <dbReference type="Pfam" id="PF00535"/>
    </source>
</evidence>
<dbReference type="CDD" id="cd00761">
    <property type="entry name" value="Glyco_tranf_GTA_type"/>
    <property type="match status" value="1"/>
</dbReference>
<dbReference type="InterPro" id="IPR029044">
    <property type="entry name" value="Nucleotide-diphossugar_trans"/>
</dbReference>
<feature type="domain" description="Glycosyltransferase 2-like" evidence="1">
    <location>
        <begin position="3"/>
        <end position="120"/>
    </location>
</feature>
<keyword evidence="3" id="KW-1185">Reference proteome</keyword>
<organism evidence="2 3">
    <name type="scientific">Streptomyces boluensis</name>
    <dbReference type="NCBI Taxonomy" id="1775135"/>
    <lineage>
        <taxon>Bacteria</taxon>
        <taxon>Bacillati</taxon>
        <taxon>Actinomycetota</taxon>
        <taxon>Actinomycetes</taxon>
        <taxon>Kitasatosporales</taxon>
        <taxon>Streptomycetaceae</taxon>
        <taxon>Streptomyces</taxon>
    </lineage>
</organism>
<dbReference type="Proteomes" id="UP000598297">
    <property type="component" value="Unassembled WGS sequence"/>
</dbReference>
<dbReference type="SUPFAM" id="SSF53448">
    <property type="entry name" value="Nucleotide-diphospho-sugar transferases"/>
    <property type="match status" value="1"/>
</dbReference>